<dbReference type="EMBL" id="RWKW01000033">
    <property type="protein sequence ID" value="RST86638.1"/>
    <property type="molecule type" value="Genomic_DNA"/>
</dbReference>
<evidence type="ECO:0000259" key="1">
    <source>
        <dbReference type="Pfam" id="PF01593"/>
    </source>
</evidence>
<reference evidence="2 3" key="1">
    <citation type="submission" date="2018-12" db="EMBL/GenBank/DDBJ databases">
        <title>Mesorhizobium carbonis sp. nov., isolated from coal mine water.</title>
        <authorList>
            <person name="Xin W."/>
            <person name="Xu Z."/>
            <person name="Xiang F."/>
            <person name="Zhang J."/>
            <person name="Xi L."/>
            <person name="Liu J."/>
        </authorList>
    </citation>
    <scope>NUCLEOTIDE SEQUENCE [LARGE SCALE GENOMIC DNA]</scope>
    <source>
        <strain evidence="2 3">B2.3</strain>
    </source>
</reference>
<dbReference type="OrthoDB" id="20837at2"/>
<gene>
    <name evidence="2" type="ORF">EJC49_09190</name>
</gene>
<dbReference type="Proteomes" id="UP000278398">
    <property type="component" value="Unassembled WGS sequence"/>
</dbReference>
<organism evidence="2 3">
    <name type="scientific">Aquibium carbonis</name>
    <dbReference type="NCBI Taxonomy" id="2495581"/>
    <lineage>
        <taxon>Bacteria</taxon>
        <taxon>Pseudomonadati</taxon>
        <taxon>Pseudomonadota</taxon>
        <taxon>Alphaproteobacteria</taxon>
        <taxon>Hyphomicrobiales</taxon>
        <taxon>Phyllobacteriaceae</taxon>
        <taxon>Aquibium</taxon>
    </lineage>
</organism>
<dbReference type="InterPro" id="IPR036188">
    <property type="entry name" value="FAD/NAD-bd_sf"/>
</dbReference>
<accession>A0A429YZ86</accession>
<proteinExistence type="predicted"/>
<dbReference type="Gene3D" id="3.30.70.1990">
    <property type="match status" value="1"/>
</dbReference>
<dbReference type="InterPro" id="IPR002937">
    <property type="entry name" value="Amino_oxidase"/>
</dbReference>
<dbReference type="InterPro" id="IPR050464">
    <property type="entry name" value="Zeta_carotene_desat/Oxidored"/>
</dbReference>
<sequence>MSIVKLDRTNDRGRKRIAVVGSGVSGASAAWALHASHDVTLFEAEARPGGHTATVDVDYDGTRIAVDTGFIVYNELNYPELKALFSHLGVATHESNMGFSLSLDGGRREWSGQTYRSIFAQRRNMFSPSFLWMLREILRFNRQCIQDREAGLLGGVSIGQYLETRRFSAEFRDDYLIPMAAAIWSTPRVKMLDFPAATFVSFFENHRLIHNERPMWRTVTGGSRTYLDKLLAPLGERLRVGAPVERVLRDEHGVTVTARGAAPERFDDVVIASHSDQALAMLGDASPMEHRILGAVAYRPNRVILHRDARLMPKRRAAWSAWNYIRSSGMDMEKEVCVTYWMNALQGIDPAKPLFVSLNPVVEPAEGTVFGEWSFSHPQFDSRALSAQARLDDIQGVRHTWFAGAWTGHGFHEDGLRSGLKVAEALGGVIPWRRVEAADANLPLAAE</sequence>
<evidence type="ECO:0000313" key="3">
    <source>
        <dbReference type="Proteomes" id="UP000278398"/>
    </source>
</evidence>
<dbReference type="Gene3D" id="1.10.405.20">
    <property type="match status" value="1"/>
</dbReference>
<dbReference type="GO" id="GO:0016491">
    <property type="term" value="F:oxidoreductase activity"/>
    <property type="evidence" value="ECO:0007669"/>
    <property type="project" value="InterPro"/>
</dbReference>
<protein>
    <submittedName>
        <fullName evidence="2">FAD-dependent oxidoreductase</fullName>
    </submittedName>
</protein>
<dbReference type="AlphaFoldDB" id="A0A429YZ86"/>
<evidence type="ECO:0000313" key="2">
    <source>
        <dbReference type="EMBL" id="RST86638.1"/>
    </source>
</evidence>
<dbReference type="PANTHER" id="PTHR42923">
    <property type="entry name" value="PROTOPORPHYRINOGEN OXIDASE"/>
    <property type="match status" value="1"/>
</dbReference>
<name>A0A429YZ86_9HYPH</name>
<keyword evidence="3" id="KW-1185">Reference proteome</keyword>
<dbReference type="RefSeq" id="WP_126699518.1">
    <property type="nucleotide sequence ID" value="NZ_RWKW01000033.1"/>
</dbReference>
<dbReference type="Pfam" id="PF01593">
    <property type="entry name" value="Amino_oxidase"/>
    <property type="match status" value="1"/>
</dbReference>
<dbReference type="PANTHER" id="PTHR42923:SF17">
    <property type="entry name" value="AMINE OXIDASE DOMAIN-CONTAINING PROTEIN"/>
    <property type="match status" value="1"/>
</dbReference>
<dbReference type="SUPFAM" id="SSF51905">
    <property type="entry name" value="FAD/NAD(P)-binding domain"/>
    <property type="match status" value="1"/>
</dbReference>
<comment type="caution">
    <text evidence="2">The sequence shown here is derived from an EMBL/GenBank/DDBJ whole genome shotgun (WGS) entry which is preliminary data.</text>
</comment>
<feature type="domain" description="Amine oxidase" evidence="1">
    <location>
        <begin position="25"/>
        <end position="279"/>
    </location>
</feature>
<dbReference type="Gene3D" id="3.50.50.60">
    <property type="entry name" value="FAD/NAD(P)-binding domain"/>
    <property type="match status" value="1"/>
</dbReference>